<organism evidence="2 3">
    <name type="scientific">Cladobotryum mycophilum</name>
    <dbReference type="NCBI Taxonomy" id="491253"/>
    <lineage>
        <taxon>Eukaryota</taxon>
        <taxon>Fungi</taxon>
        <taxon>Dikarya</taxon>
        <taxon>Ascomycota</taxon>
        <taxon>Pezizomycotina</taxon>
        <taxon>Sordariomycetes</taxon>
        <taxon>Hypocreomycetidae</taxon>
        <taxon>Hypocreales</taxon>
        <taxon>Hypocreaceae</taxon>
        <taxon>Cladobotryum</taxon>
    </lineage>
</organism>
<dbReference type="EMBL" id="JAVFKD010000015">
    <property type="protein sequence ID" value="KAK5988685.1"/>
    <property type="molecule type" value="Genomic_DNA"/>
</dbReference>
<feature type="compositionally biased region" description="Low complexity" evidence="1">
    <location>
        <begin position="287"/>
        <end position="299"/>
    </location>
</feature>
<reference evidence="2 3" key="1">
    <citation type="submission" date="2024-01" db="EMBL/GenBank/DDBJ databases">
        <title>Complete genome of Cladobotryum mycophilum ATHUM6906.</title>
        <authorList>
            <person name="Christinaki A.C."/>
            <person name="Myridakis A.I."/>
            <person name="Kouvelis V.N."/>
        </authorList>
    </citation>
    <scope>NUCLEOTIDE SEQUENCE [LARGE SCALE GENOMIC DNA]</scope>
    <source>
        <strain evidence="2 3">ATHUM6906</strain>
    </source>
</reference>
<comment type="caution">
    <text evidence="2">The sequence shown here is derived from an EMBL/GenBank/DDBJ whole genome shotgun (WGS) entry which is preliminary data.</text>
</comment>
<feature type="compositionally biased region" description="Low complexity" evidence="1">
    <location>
        <begin position="378"/>
        <end position="406"/>
    </location>
</feature>
<feature type="compositionally biased region" description="Low complexity" evidence="1">
    <location>
        <begin position="255"/>
        <end position="265"/>
    </location>
</feature>
<evidence type="ECO:0008006" key="4">
    <source>
        <dbReference type="Google" id="ProtNLM"/>
    </source>
</evidence>
<gene>
    <name evidence="2" type="ORF">PT974_10171</name>
</gene>
<accession>A0ABR0SA79</accession>
<keyword evidence="3" id="KW-1185">Reference proteome</keyword>
<feature type="compositionally biased region" description="Polar residues" evidence="1">
    <location>
        <begin position="360"/>
        <end position="369"/>
    </location>
</feature>
<sequence>MPQRLLNLAVIASIEFPRYFLPYRTPSLKYDDGEVVRYGAGESWRPTPRGGGGERSPRRVRSPVRERARTPPRVRSPRPRSPIIAGSDSYVPGRYPPRRRSRSGGGVGGGLAVVIVIGESGPEIVKALEDVNELDPPSEDHRHHAEAPREEIRPFERIDMSVRDHRFSEGGHAHPSTVTAVPEEDHIDHDHAPLVDGEVIGTSHTDDLPPRESGISSAMTSRPASERASPRPHSIKARSPPPPLQSATREGSPRPTATATATPIAVREAPKSGEAALAQTKSPPRGPAALRAPPTGPAANRPYPTSVSTPAHSAQRHPQTPSTVPHRPDVSPTNPPSGPRGYVPPSRSSSFATRGGRGGSWSQTGSSRHLSGPPQAPSTPSGPSTIPTGPRATPTSTTVSGTPSLSRPFNPPTGPSAQHAGGPRQTLAQSLLTTMPPIVPGEVEPHYRKLRDEEEKIREELRIKQERLRKSLYTWNRFERDARAWEMRSDLSEKSMKNLAGEGIGGAAF</sequence>
<feature type="compositionally biased region" description="Polar residues" evidence="1">
    <location>
        <begin position="214"/>
        <end position="223"/>
    </location>
</feature>
<feature type="region of interest" description="Disordered" evidence="1">
    <location>
        <begin position="40"/>
        <end position="109"/>
    </location>
</feature>
<evidence type="ECO:0000313" key="2">
    <source>
        <dbReference type="EMBL" id="KAK5988685.1"/>
    </source>
</evidence>
<feature type="region of interest" description="Disordered" evidence="1">
    <location>
        <begin position="134"/>
        <end position="157"/>
    </location>
</feature>
<proteinExistence type="predicted"/>
<protein>
    <recommendedName>
        <fullName evidence="4">Serine/arginine repetitive matrix protein 1</fullName>
    </recommendedName>
</protein>
<feature type="compositionally biased region" description="Basic and acidic residues" evidence="1">
    <location>
        <begin position="138"/>
        <end position="157"/>
    </location>
</feature>
<dbReference type="Proteomes" id="UP001338125">
    <property type="component" value="Unassembled WGS sequence"/>
</dbReference>
<feature type="region of interest" description="Disordered" evidence="1">
    <location>
        <begin position="197"/>
        <end position="428"/>
    </location>
</feature>
<feature type="compositionally biased region" description="Polar residues" evidence="1">
    <location>
        <begin position="303"/>
        <end position="323"/>
    </location>
</feature>
<name>A0ABR0SA79_9HYPO</name>
<evidence type="ECO:0000256" key="1">
    <source>
        <dbReference type="SAM" id="MobiDB-lite"/>
    </source>
</evidence>
<evidence type="ECO:0000313" key="3">
    <source>
        <dbReference type="Proteomes" id="UP001338125"/>
    </source>
</evidence>